<sequence length="326" mass="36968">MNRFHRCTLIGLSSIAAFPVGASDFARNYLEQAFATSIVLTDSDVFTVGIHDFDPNDWFNLKNEQIGSDQSVQRRQEMAITTIPYTFELSEPSANNQQRVFTRFSVVRSRQDFSIFSNEAKDHNDEYILGGYAAYQYQFSLNEQWSVTPSIGVHLQYFKNHHDYRSDLSQAIIKPIFDGVLFNTDAWALSYEPSVEAKYTHVKDWGSWNFSSSFHYFYGMGWGKANGGDVGNPEGWYMGNGLEAYYNVNHWGKSLQSLYTSIRRIDIGGDTSDPLGTEHYYEGSVGWLMTPPFKSNLIDNIGIGLNINYGSALKGGSIVFFFNQTD</sequence>
<dbReference type="eggNOG" id="COG4206">
    <property type="taxonomic scope" value="Bacteria"/>
</dbReference>
<accession>E8M5L4</accession>
<dbReference type="EMBL" id="AEVT01000056">
    <property type="protein sequence ID" value="EGA70807.1"/>
    <property type="molecule type" value="Genomic_DNA"/>
</dbReference>
<protein>
    <recommendedName>
        <fullName evidence="2">Solitary outer membrane autotransporter-like beta-barrel domain-containing protein</fullName>
    </recommendedName>
</protein>
<dbReference type="Proteomes" id="UP000006228">
    <property type="component" value="Unassembled WGS sequence"/>
</dbReference>
<gene>
    <name evidence="3" type="ORF">VISI1226_01740</name>
</gene>
<evidence type="ECO:0000313" key="3">
    <source>
        <dbReference type="EMBL" id="EGA70807.1"/>
    </source>
</evidence>
<feature type="domain" description="Solitary outer membrane autotransporter-like beta-barrel" evidence="2">
    <location>
        <begin position="22"/>
        <end position="324"/>
    </location>
</feature>
<dbReference type="RefSeq" id="WP_008076069.1">
    <property type="nucleotide sequence ID" value="NZ_AEVT01000056.1"/>
</dbReference>
<dbReference type="InterPro" id="IPR021621">
    <property type="entry name" value="Omp_AT"/>
</dbReference>
<proteinExistence type="predicted"/>
<evidence type="ECO:0000259" key="2">
    <source>
        <dbReference type="Pfam" id="PF11557"/>
    </source>
</evidence>
<comment type="caution">
    <text evidence="3">The sequence shown here is derived from an EMBL/GenBank/DDBJ whole genome shotgun (WGS) entry which is preliminary data.</text>
</comment>
<evidence type="ECO:0000256" key="1">
    <source>
        <dbReference type="SAM" id="SignalP"/>
    </source>
</evidence>
<keyword evidence="1" id="KW-0732">Signal</keyword>
<organism evidence="3 4">
    <name type="scientific">Vibrio sinaloensis DSM 21326</name>
    <dbReference type="NCBI Taxonomy" id="945550"/>
    <lineage>
        <taxon>Bacteria</taxon>
        <taxon>Pseudomonadati</taxon>
        <taxon>Pseudomonadota</taxon>
        <taxon>Gammaproteobacteria</taxon>
        <taxon>Vibrionales</taxon>
        <taxon>Vibrionaceae</taxon>
        <taxon>Vibrio</taxon>
        <taxon>Vibrio oreintalis group</taxon>
    </lineage>
</organism>
<feature type="signal peptide" evidence="1">
    <location>
        <begin position="1"/>
        <end position="22"/>
    </location>
</feature>
<name>E8M5L4_PHOS4</name>
<dbReference type="Pfam" id="PF11557">
    <property type="entry name" value="Omp_AT"/>
    <property type="match status" value="1"/>
</dbReference>
<dbReference type="OrthoDB" id="6080400at2"/>
<feature type="chain" id="PRO_5003224759" description="Solitary outer membrane autotransporter-like beta-barrel domain-containing protein" evidence="1">
    <location>
        <begin position="23"/>
        <end position="326"/>
    </location>
</feature>
<dbReference type="AlphaFoldDB" id="E8M5L4"/>
<reference evidence="3 4" key="1">
    <citation type="journal article" date="2012" name="Int. J. Syst. Evol. Microbiol.">
        <title>Vibrio caribbeanicus sp. nov., isolated from the marine sponge Scleritoderma cyanea.</title>
        <authorList>
            <person name="Hoffmann M."/>
            <person name="Monday S.R."/>
            <person name="Allard M.W."/>
            <person name="Strain E.A."/>
            <person name="Whittaker P."/>
            <person name="Naum M."/>
            <person name="McCarthy P.J."/>
            <person name="Lopez J.V."/>
            <person name="Fischer M."/>
            <person name="Brown E.W."/>
        </authorList>
    </citation>
    <scope>NUCLEOTIDE SEQUENCE [LARGE SCALE GENOMIC DNA]</scope>
    <source>
        <strain evidence="4">DSMZ 21326</strain>
    </source>
</reference>
<dbReference type="GeneID" id="95568903"/>
<evidence type="ECO:0000313" key="4">
    <source>
        <dbReference type="Proteomes" id="UP000006228"/>
    </source>
</evidence>